<keyword evidence="5" id="KW-0809">Transit peptide</keyword>
<evidence type="ECO:0000256" key="4">
    <source>
        <dbReference type="ARBA" id="ARBA00022832"/>
    </source>
</evidence>
<keyword evidence="11" id="KW-1185">Reference proteome</keyword>
<accession>A0A6N6N5F0</accession>
<reference evidence="10 11" key="1">
    <citation type="journal article" date="2017" name="Int. J. Syst. Evol. Microbiol.">
        <title>Desulfovibrio senegalensis sp. nov., a mesophilic sulfate reducer isolated from marine sediment.</title>
        <authorList>
            <person name="Thioye A."/>
            <person name="Gam Z.B.A."/>
            <person name="Mbengue M."/>
            <person name="Cayol J.L."/>
            <person name="Joseph-Bartoli M."/>
            <person name="Toure-Kane C."/>
            <person name="Labat M."/>
        </authorList>
    </citation>
    <scope>NUCLEOTIDE SEQUENCE [LARGE SCALE GENOMIC DNA]</scope>
    <source>
        <strain evidence="10 11">DSM 101509</strain>
    </source>
</reference>
<keyword evidence="3" id="KW-0378">Hydrolase</keyword>
<dbReference type="GO" id="GO:0016297">
    <property type="term" value="F:fatty acyl-[ACP] hydrolase activity"/>
    <property type="evidence" value="ECO:0007669"/>
    <property type="project" value="InterPro"/>
</dbReference>
<evidence type="ECO:0000256" key="2">
    <source>
        <dbReference type="ARBA" id="ARBA00022516"/>
    </source>
</evidence>
<feature type="domain" description="Acyl-ACP thioesterase-like C-terminal" evidence="9">
    <location>
        <begin position="157"/>
        <end position="245"/>
    </location>
</feature>
<evidence type="ECO:0000256" key="3">
    <source>
        <dbReference type="ARBA" id="ARBA00022801"/>
    </source>
</evidence>
<dbReference type="SUPFAM" id="SSF54637">
    <property type="entry name" value="Thioesterase/thiol ester dehydrase-isomerase"/>
    <property type="match status" value="2"/>
</dbReference>
<protein>
    <submittedName>
        <fullName evidence="10">Acyl-ACP thioesterase</fullName>
    </submittedName>
</protein>
<evidence type="ECO:0000259" key="9">
    <source>
        <dbReference type="Pfam" id="PF20791"/>
    </source>
</evidence>
<dbReference type="InterPro" id="IPR045023">
    <property type="entry name" value="FATA/B"/>
</dbReference>
<feature type="domain" description="Acyl-ACP thioesterase N-terminal hotdog" evidence="8">
    <location>
        <begin position="4"/>
        <end position="124"/>
    </location>
</feature>
<organism evidence="10 11">
    <name type="scientific">Pseudodesulfovibrio senegalensis</name>
    <dbReference type="NCBI Taxonomy" id="1721087"/>
    <lineage>
        <taxon>Bacteria</taxon>
        <taxon>Pseudomonadati</taxon>
        <taxon>Thermodesulfobacteriota</taxon>
        <taxon>Desulfovibrionia</taxon>
        <taxon>Desulfovibrionales</taxon>
        <taxon>Desulfovibrionaceae</taxon>
    </lineage>
</organism>
<evidence type="ECO:0000313" key="11">
    <source>
        <dbReference type="Proteomes" id="UP000438699"/>
    </source>
</evidence>
<dbReference type="Pfam" id="PF20791">
    <property type="entry name" value="Acyl-ACP_TE_C"/>
    <property type="match status" value="1"/>
</dbReference>
<comment type="caution">
    <text evidence="10">The sequence shown here is derived from an EMBL/GenBank/DDBJ whole genome shotgun (WGS) entry which is preliminary data.</text>
</comment>
<dbReference type="EMBL" id="WAIE01000001">
    <property type="protein sequence ID" value="KAB1443113.1"/>
    <property type="molecule type" value="Genomic_DNA"/>
</dbReference>
<dbReference type="InterPro" id="IPR049427">
    <property type="entry name" value="Acyl-ACP_TE_C"/>
</dbReference>
<dbReference type="PANTHER" id="PTHR31727:SF6">
    <property type="entry name" value="OLEOYL-ACYL CARRIER PROTEIN THIOESTERASE 1, CHLOROPLASTIC"/>
    <property type="match status" value="1"/>
</dbReference>
<name>A0A6N6N5F0_9BACT</name>
<comment type="similarity">
    <text evidence="1">Belongs to the acyl-ACP thioesterase family.</text>
</comment>
<dbReference type="Gene3D" id="3.10.129.10">
    <property type="entry name" value="Hotdog Thioesterase"/>
    <property type="match status" value="1"/>
</dbReference>
<dbReference type="AlphaFoldDB" id="A0A6N6N5F0"/>
<dbReference type="InterPro" id="IPR002864">
    <property type="entry name" value="Acyl-ACP_thioesterase_NHD"/>
</dbReference>
<proteinExistence type="inferred from homology"/>
<evidence type="ECO:0000256" key="5">
    <source>
        <dbReference type="ARBA" id="ARBA00022946"/>
    </source>
</evidence>
<dbReference type="CDD" id="cd00586">
    <property type="entry name" value="4HBT"/>
    <property type="match status" value="1"/>
</dbReference>
<evidence type="ECO:0000313" key="10">
    <source>
        <dbReference type="EMBL" id="KAB1443113.1"/>
    </source>
</evidence>
<dbReference type="OrthoDB" id="9801517at2"/>
<keyword evidence="7" id="KW-0275">Fatty acid biosynthesis</keyword>
<dbReference type="Pfam" id="PF01643">
    <property type="entry name" value="Acyl-ACP_TE"/>
    <property type="match status" value="1"/>
</dbReference>
<evidence type="ECO:0000256" key="1">
    <source>
        <dbReference type="ARBA" id="ARBA00006500"/>
    </source>
</evidence>
<dbReference type="GO" id="GO:0000036">
    <property type="term" value="F:acyl carrier activity"/>
    <property type="evidence" value="ECO:0007669"/>
    <property type="project" value="TreeGrafter"/>
</dbReference>
<keyword evidence="6" id="KW-0443">Lipid metabolism</keyword>
<dbReference type="RefSeq" id="WP_151149445.1">
    <property type="nucleotide sequence ID" value="NZ_WAIE01000001.1"/>
</dbReference>
<gene>
    <name evidence="10" type="ORF">F8A88_02280</name>
</gene>
<keyword evidence="4" id="KW-0276">Fatty acid metabolism</keyword>
<dbReference type="Proteomes" id="UP000438699">
    <property type="component" value="Unassembled WGS sequence"/>
</dbReference>
<evidence type="ECO:0000256" key="7">
    <source>
        <dbReference type="ARBA" id="ARBA00023160"/>
    </source>
</evidence>
<evidence type="ECO:0000256" key="6">
    <source>
        <dbReference type="ARBA" id="ARBA00023098"/>
    </source>
</evidence>
<sequence length="247" mass="28332">MNELLFTQPYRIRSYETGYDWKVTIPPLCNHLQDIASMHAERLGFGYADLHAMGCAWVLVRAFLRMDALPAFGEVVDVTTWPSGAGRTAATRDYEIRLDDRIVGRATSAWAIIDLESRKAVNAEEIMAKRKSPERDRALEFESRAVKRIREGEHRANVLARQGDEDVNRHVNSIRQVEFLLESCPVEWKETRQCVAADVQFRAECHAGEELVALCSPQDDGTARHALFRASDDREVARMQTWWQERK</sequence>
<dbReference type="InterPro" id="IPR029069">
    <property type="entry name" value="HotDog_dom_sf"/>
</dbReference>
<keyword evidence="2" id="KW-0444">Lipid biosynthesis</keyword>
<evidence type="ECO:0000259" key="8">
    <source>
        <dbReference type="Pfam" id="PF01643"/>
    </source>
</evidence>
<dbReference type="PANTHER" id="PTHR31727">
    <property type="entry name" value="OLEOYL-ACYL CARRIER PROTEIN THIOESTERASE 1, CHLOROPLASTIC"/>
    <property type="match status" value="1"/>
</dbReference>